<dbReference type="Gene3D" id="1.10.10.1620">
    <property type="match status" value="1"/>
</dbReference>
<gene>
    <name evidence="2" type="ORF">GLAREA_00004</name>
</gene>
<dbReference type="OMA" id="AMRIPEI"/>
<dbReference type="AlphaFoldDB" id="S3DA57"/>
<dbReference type="PANTHER" id="PTHR10742">
    <property type="entry name" value="FLAVIN MONOAMINE OXIDASE"/>
    <property type="match status" value="1"/>
</dbReference>
<feature type="domain" description="Amine oxidase" evidence="1">
    <location>
        <begin position="88"/>
        <end position="651"/>
    </location>
</feature>
<dbReference type="GeneID" id="19459064"/>
<organism evidence="2 3">
    <name type="scientific">Glarea lozoyensis (strain ATCC 20868 / MF5171)</name>
    <dbReference type="NCBI Taxonomy" id="1116229"/>
    <lineage>
        <taxon>Eukaryota</taxon>
        <taxon>Fungi</taxon>
        <taxon>Dikarya</taxon>
        <taxon>Ascomycota</taxon>
        <taxon>Pezizomycotina</taxon>
        <taxon>Leotiomycetes</taxon>
        <taxon>Helotiales</taxon>
        <taxon>Helotiaceae</taxon>
        <taxon>Glarea</taxon>
    </lineage>
</organism>
<dbReference type="InterPro" id="IPR050281">
    <property type="entry name" value="Flavin_monoamine_oxidase"/>
</dbReference>
<dbReference type="Gene3D" id="3.90.660.10">
    <property type="match status" value="1"/>
</dbReference>
<dbReference type="InterPro" id="IPR036188">
    <property type="entry name" value="FAD/NAD-bd_sf"/>
</dbReference>
<reference evidence="2 3" key="1">
    <citation type="journal article" date="2013" name="BMC Genomics">
        <title>Genomics-driven discovery of the pneumocandin biosynthetic gene cluster in the fungus Glarea lozoyensis.</title>
        <authorList>
            <person name="Chen L."/>
            <person name="Yue Q."/>
            <person name="Zhang X."/>
            <person name="Xiang M."/>
            <person name="Wang C."/>
            <person name="Li S."/>
            <person name="Che Y."/>
            <person name="Ortiz-Lopez F.J."/>
            <person name="Bills G.F."/>
            <person name="Liu X."/>
            <person name="An Z."/>
        </authorList>
    </citation>
    <scope>NUCLEOTIDE SEQUENCE [LARGE SCALE GENOMIC DNA]</scope>
    <source>
        <strain evidence="3">ATCC 20868 / MF5171</strain>
    </source>
</reference>
<proteinExistence type="predicted"/>
<dbReference type="KEGG" id="glz:GLAREA_00004"/>
<dbReference type="Pfam" id="PF01593">
    <property type="entry name" value="Amino_oxidase"/>
    <property type="match status" value="1"/>
</dbReference>
<keyword evidence="3" id="KW-1185">Reference proteome</keyword>
<dbReference type="STRING" id="1116229.S3DA57"/>
<evidence type="ECO:0000313" key="2">
    <source>
        <dbReference type="EMBL" id="EPE28846.1"/>
    </source>
</evidence>
<dbReference type="PANTHER" id="PTHR10742:SF342">
    <property type="entry name" value="AMINE OXIDASE"/>
    <property type="match status" value="1"/>
</dbReference>
<evidence type="ECO:0000313" key="3">
    <source>
        <dbReference type="Proteomes" id="UP000016922"/>
    </source>
</evidence>
<dbReference type="EMBL" id="KE145367">
    <property type="protein sequence ID" value="EPE28846.1"/>
    <property type="molecule type" value="Genomic_DNA"/>
</dbReference>
<dbReference type="InterPro" id="IPR002937">
    <property type="entry name" value="Amino_oxidase"/>
</dbReference>
<dbReference type="Gene3D" id="3.50.50.60">
    <property type="entry name" value="FAD/NAD(P)-binding domain"/>
    <property type="match status" value="1"/>
</dbReference>
<dbReference type="SUPFAM" id="SSF54373">
    <property type="entry name" value="FAD-linked reductases, C-terminal domain"/>
    <property type="match status" value="1"/>
</dbReference>
<dbReference type="OrthoDB" id="7777654at2759"/>
<dbReference type="GO" id="GO:0001716">
    <property type="term" value="F:L-amino-acid oxidase activity"/>
    <property type="evidence" value="ECO:0007669"/>
    <property type="project" value="TreeGrafter"/>
</dbReference>
<dbReference type="HOGENOM" id="CLU_004498_8_1_1"/>
<dbReference type="SUPFAM" id="SSF51905">
    <property type="entry name" value="FAD/NAD(P)-binding domain"/>
    <property type="match status" value="1"/>
</dbReference>
<dbReference type="RefSeq" id="XP_008082955.1">
    <property type="nucleotide sequence ID" value="XM_008084764.1"/>
</dbReference>
<dbReference type="Proteomes" id="UP000016922">
    <property type="component" value="Unassembled WGS sequence"/>
</dbReference>
<evidence type="ECO:0000259" key="1">
    <source>
        <dbReference type="Pfam" id="PF01593"/>
    </source>
</evidence>
<name>S3DA57_GLAL2</name>
<dbReference type="eggNOG" id="KOG0029">
    <property type="taxonomic scope" value="Eukaryota"/>
</dbReference>
<protein>
    <submittedName>
        <fullName evidence="2">FAD/NAD(P)-binding protein</fullName>
    </submittedName>
</protein>
<dbReference type="GO" id="GO:0009063">
    <property type="term" value="P:amino acid catabolic process"/>
    <property type="evidence" value="ECO:0007669"/>
    <property type="project" value="TreeGrafter"/>
</dbReference>
<sequence length="716" mass="80088">MSATASDSEFYAPYKAKYLSYLVKRASELDYQRLEQLLPKIPIGVPSPKTDTTTQNGKTAEIEKKIKELGNYTQDLRPVKIGIIGAGISGLYTGLILEHLGLDYEILEAADRIGGRVYTHKFPGDDDERSYYDIGAMRFPDTPVMTRTFDLFKRMDIVTSKAPNEASAEARLIQYIMEGENCPIRYNDITAIATKNENKSTEYVTLCGPGVKSKSDKDPFRVSTANGGPVPISRVSAEAGKQITSDAYDRFRQKIKDGVKAVQAAEATKNEQEIKDAQSQLEWAFDYLMRHDKYSMRDYLMNVEGYDAETVHWLETTDSASGWFNEAFSENVLESLAFDFDNPSVAGETKTDWYCVLGGTSKVIDAMLAKTKGLESKIKKNHWVTKVSLLKDKTTDQGTGMKVEYNIKDLKTTLDADKVKAESAEYSAVINTTTLGALQKIDLTDLALPYGMKTAIRVLRYDSSTKVGIKFKKMWWRDADFLPGRAIKGGVAKTDMPLRVCVYPSYNISDNAEEDAQKPGVLLASYTWGQDAERVASHISSTSPENEDDLIRLMMYNLARLHTLSEPAENYDERYQYNLKYITDLYECHHAYDWSKDPHAAGAFALFAPGQFSTLVPYLVRPAADSRFVIVGEHASANHAWIVGALDSAVRGLGQVLTRLKLDDKLKELGEEFGFSTEMKPEQVQRQVLLGRADQDLMDKSQIGRQLVPADVNAFP</sequence>
<accession>S3DA57</accession>